<feature type="transmembrane region" description="Helical" evidence="2">
    <location>
        <begin position="115"/>
        <end position="137"/>
    </location>
</feature>
<keyword evidence="2" id="KW-0812">Transmembrane</keyword>
<feature type="transmembrane region" description="Helical" evidence="2">
    <location>
        <begin position="315"/>
        <end position="335"/>
    </location>
</feature>
<evidence type="ECO:0000256" key="2">
    <source>
        <dbReference type="SAM" id="Phobius"/>
    </source>
</evidence>
<feature type="transmembrane region" description="Helical" evidence="2">
    <location>
        <begin position="73"/>
        <end position="95"/>
    </location>
</feature>
<protein>
    <submittedName>
        <fullName evidence="3">Uncharacterized protein</fullName>
    </submittedName>
</protein>
<reference evidence="3 4" key="1">
    <citation type="journal article" date="2012" name="J. Bacteriol.">
        <title>Genome sequence of the pathogenic Herbaspirillum seropedicae strain Os34, isolated from rice roots.</title>
        <authorList>
            <person name="Ye W."/>
            <person name="Ye S."/>
            <person name="Liu J."/>
            <person name="Chang S."/>
            <person name="Chen M."/>
            <person name="Zhu B."/>
            <person name="Guo L."/>
            <person name="An Q."/>
        </authorList>
    </citation>
    <scope>NUCLEOTIDE SEQUENCE [LARGE SCALE GENOMIC DNA]</scope>
    <source>
        <strain evidence="3 4">Os34</strain>
    </source>
</reference>
<dbReference type="EMBL" id="CP008956">
    <property type="protein sequence ID" value="QJQ03527.1"/>
    <property type="molecule type" value="Genomic_DNA"/>
</dbReference>
<evidence type="ECO:0000313" key="3">
    <source>
        <dbReference type="EMBL" id="QJQ03527.1"/>
    </source>
</evidence>
<dbReference type="RefSeq" id="WP_017455008.1">
    <property type="nucleotide sequence ID" value="NZ_CP008956.1"/>
</dbReference>
<evidence type="ECO:0000313" key="4">
    <source>
        <dbReference type="Proteomes" id="UP000501648"/>
    </source>
</evidence>
<organism evidence="3 4">
    <name type="scientific">Herbaspirillum rubrisubalbicans Os34</name>
    <dbReference type="NCBI Taxonomy" id="1235827"/>
    <lineage>
        <taxon>Bacteria</taxon>
        <taxon>Pseudomonadati</taxon>
        <taxon>Pseudomonadota</taxon>
        <taxon>Betaproteobacteria</taxon>
        <taxon>Burkholderiales</taxon>
        <taxon>Oxalobacteraceae</taxon>
        <taxon>Herbaspirillum</taxon>
    </lineage>
</organism>
<keyword evidence="2" id="KW-1133">Transmembrane helix</keyword>
<proteinExistence type="predicted"/>
<dbReference type="Proteomes" id="UP000501648">
    <property type="component" value="Chromosome"/>
</dbReference>
<feature type="transmembrane region" description="Helical" evidence="2">
    <location>
        <begin position="26"/>
        <end position="52"/>
    </location>
</feature>
<keyword evidence="2" id="KW-0472">Membrane</keyword>
<gene>
    <name evidence="3" type="ORF">C798_25805</name>
</gene>
<accession>A0A6M3ZY74</accession>
<sequence length="366" mass="37006">MTTSTLHSLPPASSEAVNPNGSGVSWGAILAGAFATAALSFILVMLGFGLGFSSISPWSGQGISAKAIGYSTAGWLLFTQIAASAIGGFLAGRLRVKWAGLHTREVYFRDTAHGLLAWAVASLATAALLGSAVGSVISGGAKTLGAAGGALGTGAAATAAAMGPDGAPQAGNLADRASGYFIDSMFRTGSNAAAPSTGAAPAAPLTPPAGSDAASASAAAPLAAPTPADGRALSSAQRMEVARVFGYSLAKQQLADNDKRYLGQLVARHTGLAQADAEKRVADTFAAYQRNLDDAAAKAKEAADATRKAAAYASLWMFLALLCGAFIASLLATYGGRLRDRNELYGEPVLHHPVHDPRVDGPEHQL</sequence>
<evidence type="ECO:0000256" key="1">
    <source>
        <dbReference type="SAM" id="MobiDB-lite"/>
    </source>
</evidence>
<name>A0A6M3ZY74_9BURK</name>
<feature type="region of interest" description="Disordered" evidence="1">
    <location>
        <begin position="196"/>
        <end position="221"/>
    </location>
</feature>
<dbReference type="AlphaFoldDB" id="A0A6M3ZY74"/>